<evidence type="ECO:0000259" key="8">
    <source>
        <dbReference type="Pfam" id="PF02687"/>
    </source>
</evidence>
<keyword evidence="5 7" id="KW-0472">Membrane</keyword>
<feature type="transmembrane region" description="Helical" evidence="7">
    <location>
        <begin position="753"/>
        <end position="774"/>
    </location>
</feature>
<dbReference type="Proteomes" id="UP000198838">
    <property type="component" value="Unassembled WGS sequence"/>
</dbReference>
<feature type="transmembrane region" description="Helical" evidence="7">
    <location>
        <begin position="301"/>
        <end position="320"/>
    </location>
</feature>
<gene>
    <name evidence="9" type="ORF">SAMN05216249_12115</name>
</gene>
<name>A0A1I1A469_9FIRM</name>
<feature type="domain" description="ABC3 transporter permease C-terminal" evidence="8">
    <location>
        <begin position="703"/>
        <end position="820"/>
    </location>
</feature>
<evidence type="ECO:0000256" key="1">
    <source>
        <dbReference type="ARBA" id="ARBA00004651"/>
    </source>
</evidence>
<accession>A0A1I1A469</accession>
<evidence type="ECO:0000256" key="6">
    <source>
        <dbReference type="SAM" id="Coils"/>
    </source>
</evidence>
<dbReference type="PANTHER" id="PTHR30287">
    <property type="entry name" value="MEMBRANE COMPONENT OF PREDICTED ABC SUPERFAMILY METABOLITE UPTAKE TRANSPORTER"/>
    <property type="match status" value="1"/>
</dbReference>
<reference evidence="9 10" key="1">
    <citation type="submission" date="2016-10" db="EMBL/GenBank/DDBJ databases">
        <authorList>
            <person name="de Groot N.N."/>
        </authorList>
    </citation>
    <scope>NUCLEOTIDE SEQUENCE [LARGE SCALE GENOMIC DNA]</scope>
    <source>
        <strain evidence="9 10">DSM 5522</strain>
    </source>
</reference>
<organism evidence="9 10">
    <name type="scientific">Acetitomaculum ruminis DSM 5522</name>
    <dbReference type="NCBI Taxonomy" id="1120918"/>
    <lineage>
        <taxon>Bacteria</taxon>
        <taxon>Bacillati</taxon>
        <taxon>Bacillota</taxon>
        <taxon>Clostridia</taxon>
        <taxon>Lachnospirales</taxon>
        <taxon>Lachnospiraceae</taxon>
        <taxon>Acetitomaculum</taxon>
    </lineage>
</organism>
<keyword evidence="2" id="KW-1003">Cell membrane</keyword>
<proteinExistence type="predicted"/>
<evidence type="ECO:0000256" key="3">
    <source>
        <dbReference type="ARBA" id="ARBA00022692"/>
    </source>
</evidence>
<evidence type="ECO:0000256" key="4">
    <source>
        <dbReference type="ARBA" id="ARBA00022989"/>
    </source>
</evidence>
<feature type="transmembrane region" description="Helical" evidence="7">
    <location>
        <begin position="700"/>
        <end position="719"/>
    </location>
</feature>
<dbReference type="RefSeq" id="WP_092874152.1">
    <property type="nucleotide sequence ID" value="NZ_FOJY01000021.1"/>
</dbReference>
<evidence type="ECO:0000256" key="5">
    <source>
        <dbReference type="ARBA" id="ARBA00023136"/>
    </source>
</evidence>
<dbReference type="InterPro" id="IPR038766">
    <property type="entry name" value="Membrane_comp_ABC_pdt"/>
</dbReference>
<feature type="transmembrane region" description="Helical" evidence="7">
    <location>
        <begin position="794"/>
        <end position="814"/>
    </location>
</feature>
<dbReference type="STRING" id="1120918.SAMN05216249_12115"/>
<evidence type="ECO:0000256" key="7">
    <source>
        <dbReference type="SAM" id="Phobius"/>
    </source>
</evidence>
<protein>
    <submittedName>
        <fullName evidence="9">Putative ABC transport system permease protein</fullName>
    </submittedName>
</protein>
<dbReference type="PANTHER" id="PTHR30287:SF1">
    <property type="entry name" value="INNER MEMBRANE PROTEIN"/>
    <property type="match status" value="1"/>
</dbReference>
<dbReference type="EMBL" id="FOJY01000021">
    <property type="protein sequence ID" value="SFB32727.1"/>
    <property type="molecule type" value="Genomic_DNA"/>
</dbReference>
<feature type="transmembrane region" description="Helical" evidence="7">
    <location>
        <begin position="401"/>
        <end position="424"/>
    </location>
</feature>
<dbReference type="GO" id="GO:0005886">
    <property type="term" value="C:plasma membrane"/>
    <property type="evidence" value="ECO:0007669"/>
    <property type="project" value="UniProtKB-SubCell"/>
</dbReference>
<keyword evidence="4 7" id="KW-1133">Transmembrane helix</keyword>
<dbReference type="Pfam" id="PF02687">
    <property type="entry name" value="FtsX"/>
    <property type="match status" value="1"/>
</dbReference>
<keyword evidence="10" id="KW-1185">Reference proteome</keyword>
<evidence type="ECO:0000313" key="10">
    <source>
        <dbReference type="Proteomes" id="UP000198838"/>
    </source>
</evidence>
<evidence type="ECO:0000313" key="9">
    <source>
        <dbReference type="EMBL" id="SFB32727.1"/>
    </source>
</evidence>
<feature type="coiled-coil region" evidence="6">
    <location>
        <begin position="211"/>
        <end position="238"/>
    </location>
</feature>
<dbReference type="InterPro" id="IPR003838">
    <property type="entry name" value="ABC3_permease_C"/>
</dbReference>
<comment type="subcellular location">
    <subcellularLocation>
        <location evidence="1">Cell membrane</location>
        <topology evidence="1">Multi-pass membrane protein</topology>
    </subcellularLocation>
</comment>
<feature type="transmembrane region" description="Helical" evidence="7">
    <location>
        <begin position="14"/>
        <end position="34"/>
    </location>
</feature>
<dbReference type="OrthoDB" id="5137249at2"/>
<dbReference type="AlphaFoldDB" id="A0A1I1A469"/>
<keyword evidence="3 7" id="KW-0812">Transmembrane</keyword>
<evidence type="ECO:0000256" key="2">
    <source>
        <dbReference type="ARBA" id="ARBA00022475"/>
    </source>
</evidence>
<feature type="transmembrane region" description="Helical" evidence="7">
    <location>
        <begin position="474"/>
        <end position="493"/>
    </location>
</feature>
<keyword evidence="6" id="KW-0175">Coiled coil</keyword>
<feature type="transmembrane region" description="Helical" evidence="7">
    <location>
        <begin position="353"/>
        <end position="373"/>
    </location>
</feature>
<sequence>MVYKNTLKKIKKSFGRYLSLMIIVLLGVGFYEGISQTSYDITSSVSEYANSQKLMDIEVVSTTGFGEEDINSLRNLLGVKNAVEAYSADILVDNGDSLRVHSILKTMNKPEIIEGENPQNSGECMADYRHYKVGDTINVIEDKNDALKHKKYKVTATVKSPLYMAVDYGSTTVGDGSLDSYIYVEKEEFDLESCTEICITVKNAGKYNGYSEKYKKKVDGVLDDIEEIKEDRQQLRDDYLIDEFEKKLYSEVDPAISTVFDYSAFDEPIAEFEESVNTKWLISDRDDCIAGYDGIGNGTNVITLVSNVIPVFFIIIVILMSSNSMARMIVEERGELGCLASLGFSDFKIITSYLIYVLSATIFGNVLGFFIGSRTIPDIIYGTFSFYLLPKLILTYSKTHFYAMFIVSIIIMSSVTVFFTNMELKNTPASLLRPLPPKKGQKIFLERLSFIWSRLSFSWKVTIRNIVRYKQRGIMTLIGVAGCCALIVTGFGLRDSTLKVVDRQFGGILKYDVMAVLTKEKDEISDDLKEVFDKEGLKNPVLIEQSSYKASNNIKSMETYLISTKNLKQFNHFFEFVDISSGKKLKLGKDSVFITKKMANDLNVRVGKNITLKNSYGEKYEFKVDHIVENYIENYIYIGNHIYDDKFSEKIKGNMVIADFDGDYNELAKKLLEEDDIVNVNFMSDLLKTAKDTNVSLDKVIILIVVVGILLVIVVIYNLTSINISERKREIATLKVLGFTDNESNSYIYRETFVTALVSIIIGLFTGRIFFGLVMDVIESEAMTFFRIITVKSYVISALIILFVNFIMQVFTYMRMKKINMVESLKSVE</sequence>